<dbReference type="EMBL" id="JACHXY010000006">
    <property type="protein sequence ID" value="MBB3159529.1"/>
    <property type="molecule type" value="Genomic_DNA"/>
</dbReference>
<keyword evidence="2" id="KW-1133">Transmembrane helix</keyword>
<comment type="caution">
    <text evidence="4">The sequence shown here is derived from an EMBL/GenBank/DDBJ whole genome shotgun (WGS) entry which is preliminary data.</text>
</comment>
<feature type="transmembrane region" description="Helical" evidence="2">
    <location>
        <begin position="16"/>
        <end position="37"/>
    </location>
</feature>
<proteinExistence type="predicted"/>
<keyword evidence="2" id="KW-0472">Membrane</keyword>
<dbReference type="AlphaFoldDB" id="A0A7W5CM94"/>
<accession>A0A7W5CM94</accession>
<name>A0A7W5CM94_9MICO</name>
<organism evidence="4 5">
    <name type="scientific">Microbacterium proteolyticum</name>
    <dbReference type="NCBI Taxonomy" id="1572644"/>
    <lineage>
        <taxon>Bacteria</taxon>
        <taxon>Bacillati</taxon>
        <taxon>Actinomycetota</taxon>
        <taxon>Actinomycetes</taxon>
        <taxon>Micrococcales</taxon>
        <taxon>Microbacteriaceae</taxon>
        <taxon>Microbacterium</taxon>
    </lineage>
</organism>
<evidence type="ECO:0000256" key="1">
    <source>
        <dbReference type="SAM" id="MobiDB-lite"/>
    </source>
</evidence>
<evidence type="ECO:0000313" key="4">
    <source>
        <dbReference type="EMBL" id="MBB3159529.1"/>
    </source>
</evidence>
<evidence type="ECO:0000313" key="5">
    <source>
        <dbReference type="Proteomes" id="UP000543579"/>
    </source>
</evidence>
<protein>
    <recommendedName>
        <fullName evidence="3">DUF8175 domain-containing protein</fullName>
    </recommendedName>
</protein>
<evidence type="ECO:0000256" key="2">
    <source>
        <dbReference type="SAM" id="Phobius"/>
    </source>
</evidence>
<gene>
    <name evidence="4" type="ORF">FHS07_003264</name>
</gene>
<reference evidence="4 5" key="1">
    <citation type="submission" date="2020-08" db="EMBL/GenBank/DDBJ databases">
        <title>Genomic Encyclopedia of Type Strains, Phase III (KMG-III): the genomes of soil and plant-associated and newly described type strains.</title>
        <authorList>
            <person name="Whitman W."/>
        </authorList>
    </citation>
    <scope>NUCLEOTIDE SEQUENCE [LARGE SCALE GENOMIC DNA]</scope>
    <source>
        <strain evidence="4 5">CECT 8356</strain>
    </source>
</reference>
<dbReference type="Pfam" id="PF26526">
    <property type="entry name" value="DUF8175"/>
    <property type="match status" value="1"/>
</dbReference>
<evidence type="ECO:0000259" key="3">
    <source>
        <dbReference type="Pfam" id="PF26526"/>
    </source>
</evidence>
<dbReference type="RefSeq" id="WP_183420908.1">
    <property type="nucleotide sequence ID" value="NZ_JACHXY010000006.1"/>
</dbReference>
<sequence>MAEDDDTQQNPFTRPGFIVGAVVVAALIVTAIVLTVLNLNRDNDAAPPAPDPSSSATSSAAPTPEPSGVAGGASVCGLAGEELSGTVTTAPAAEWRFQDVYAFPTSPAAGPGETAPEGYPYCFQHSPEGALFAAANVTIIGFGPAEQRQAFLEYALTDGPYRDTLLNAQGAAAPSDVRASIAGFRMLAYDGESARVDIAFRGSSNGQSVNGSAVLELVWADGDWKLDASNPEPARLAELPDLSGYVSWTEG</sequence>
<keyword evidence="2" id="KW-0812">Transmembrane</keyword>
<dbReference type="Proteomes" id="UP000543579">
    <property type="component" value="Unassembled WGS sequence"/>
</dbReference>
<dbReference type="InterPro" id="IPR058488">
    <property type="entry name" value="DUF8175"/>
</dbReference>
<feature type="compositionally biased region" description="Low complexity" evidence="1">
    <location>
        <begin position="52"/>
        <end position="62"/>
    </location>
</feature>
<feature type="domain" description="DUF8175" evidence="3">
    <location>
        <begin position="57"/>
        <end position="246"/>
    </location>
</feature>
<feature type="region of interest" description="Disordered" evidence="1">
    <location>
        <begin position="45"/>
        <end position="74"/>
    </location>
</feature>